<evidence type="ECO:0000313" key="3">
    <source>
        <dbReference type="Proteomes" id="UP000784294"/>
    </source>
</evidence>
<reference evidence="2" key="1">
    <citation type="submission" date="2018-11" db="EMBL/GenBank/DDBJ databases">
        <authorList>
            <consortium name="Pathogen Informatics"/>
        </authorList>
    </citation>
    <scope>NUCLEOTIDE SEQUENCE</scope>
</reference>
<evidence type="ECO:0000256" key="1">
    <source>
        <dbReference type="SAM" id="MobiDB-lite"/>
    </source>
</evidence>
<dbReference type="OrthoDB" id="63070at2759"/>
<dbReference type="Proteomes" id="UP000784294">
    <property type="component" value="Unassembled WGS sequence"/>
</dbReference>
<protein>
    <submittedName>
        <fullName evidence="2">Uncharacterized protein</fullName>
    </submittedName>
</protein>
<feature type="compositionally biased region" description="Low complexity" evidence="1">
    <location>
        <begin position="95"/>
        <end position="111"/>
    </location>
</feature>
<keyword evidence="3" id="KW-1185">Reference proteome</keyword>
<proteinExistence type="predicted"/>
<comment type="caution">
    <text evidence="2">The sequence shown here is derived from an EMBL/GenBank/DDBJ whole genome shotgun (WGS) entry which is preliminary data.</text>
</comment>
<sequence>MQACRNFERNYPIRDVHWHPWEAQVISSGLNACLACWVHRGHSAGPRHAPLPPFNPPSHNSAANSISAASYHGHHSHGNSSPPEHDHHYQELLESSPSNSALSTPSSVVSD</sequence>
<dbReference type="AlphaFoldDB" id="A0A448WTZ2"/>
<name>A0A448WTZ2_9PLAT</name>
<feature type="compositionally biased region" description="Low complexity" evidence="1">
    <location>
        <begin position="57"/>
        <end position="71"/>
    </location>
</feature>
<dbReference type="EMBL" id="CAAALY010045469">
    <property type="protein sequence ID" value="VEL20245.1"/>
    <property type="molecule type" value="Genomic_DNA"/>
</dbReference>
<accession>A0A448WTZ2</accession>
<gene>
    <name evidence="2" type="ORF">PXEA_LOCUS13685</name>
</gene>
<organism evidence="2 3">
    <name type="scientific">Protopolystoma xenopodis</name>
    <dbReference type="NCBI Taxonomy" id="117903"/>
    <lineage>
        <taxon>Eukaryota</taxon>
        <taxon>Metazoa</taxon>
        <taxon>Spiralia</taxon>
        <taxon>Lophotrochozoa</taxon>
        <taxon>Platyhelminthes</taxon>
        <taxon>Monogenea</taxon>
        <taxon>Polyopisthocotylea</taxon>
        <taxon>Polystomatidea</taxon>
        <taxon>Polystomatidae</taxon>
        <taxon>Protopolystoma</taxon>
    </lineage>
</organism>
<feature type="region of interest" description="Disordered" evidence="1">
    <location>
        <begin position="46"/>
        <end position="111"/>
    </location>
</feature>
<feature type="non-terminal residue" evidence="2">
    <location>
        <position position="111"/>
    </location>
</feature>
<evidence type="ECO:0000313" key="2">
    <source>
        <dbReference type="EMBL" id="VEL20245.1"/>
    </source>
</evidence>